<evidence type="ECO:0000256" key="8">
    <source>
        <dbReference type="SAM" id="SignalP"/>
    </source>
</evidence>
<keyword evidence="2" id="KW-1134">Transmembrane beta strand</keyword>
<dbReference type="Pfam" id="PF04575">
    <property type="entry name" value="SlipAM"/>
    <property type="match status" value="1"/>
</dbReference>
<dbReference type="EMBL" id="WXWW01000149">
    <property type="protein sequence ID" value="NAW65502.1"/>
    <property type="molecule type" value="Genomic_DNA"/>
</dbReference>
<feature type="domain" description="Surface lipoprotein assembly modifier C-terminal" evidence="9">
    <location>
        <begin position="204"/>
        <end position="496"/>
    </location>
</feature>
<gene>
    <name evidence="11" type="ORF">CAG72_09755</name>
</gene>
<evidence type="ECO:0000313" key="12">
    <source>
        <dbReference type="Proteomes" id="UP000465712"/>
    </source>
</evidence>
<dbReference type="InterPro" id="IPR011990">
    <property type="entry name" value="TPR-like_helical_dom_sf"/>
</dbReference>
<evidence type="ECO:0000256" key="5">
    <source>
        <dbReference type="ARBA" id="ARBA00023136"/>
    </source>
</evidence>
<keyword evidence="4 8" id="KW-0732">Signal</keyword>
<organism evidence="11 12">
    <name type="scientific">Photobacterium halotolerans</name>
    <dbReference type="NCBI Taxonomy" id="265726"/>
    <lineage>
        <taxon>Bacteria</taxon>
        <taxon>Pseudomonadati</taxon>
        <taxon>Pseudomonadota</taxon>
        <taxon>Gammaproteobacteria</taxon>
        <taxon>Vibrionales</taxon>
        <taxon>Vibrionaceae</taxon>
        <taxon>Photobacterium</taxon>
    </lineage>
</organism>
<dbReference type="GO" id="GO:0009279">
    <property type="term" value="C:cell outer membrane"/>
    <property type="evidence" value="ECO:0007669"/>
    <property type="project" value="UniProtKB-SubCell"/>
</dbReference>
<comment type="subcellular location">
    <subcellularLocation>
        <location evidence="1">Cell outer membrane</location>
        <topology evidence="1">Multi-pass membrane protein</topology>
    </subcellularLocation>
</comment>
<evidence type="ECO:0000256" key="7">
    <source>
        <dbReference type="ARBA" id="ARBA00023609"/>
    </source>
</evidence>
<dbReference type="Pfam" id="PF24575">
    <property type="entry name" value="TPR_Slam"/>
    <property type="match status" value="1"/>
</dbReference>
<feature type="domain" description="Surface lipoprotein assembly modifier N-terminal TPR repeats region" evidence="10">
    <location>
        <begin position="74"/>
        <end position="168"/>
    </location>
</feature>
<reference evidence="11 12" key="1">
    <citation type="submission" date="2017-05" db="EMBL/GenBank/DDBJ databases">
        <title>High clonality and local adaptation shapes Vibrionaceae linages within an endangered oasis.</title>
        <authorList>
            <person name="Vazquez-Rosas-Landa M."/>
        </authorList>
    </citation>
    <scope>NUCLEOTIDE SEQUENCE [LARGE SCALE GENOMIC DNA]</scope>
    <source>
        <strain evidence="11 12">P46_P4S1P180</strain>
    </source>
</reference>
<dbReference type="Proteomes" id="UP000465712">
    <property type="component" value="Unassembled WGS sequence"/>
</dbReference>
<evidence type="ECO:0000256" key="1">
    <source>
        <dbReference type="ARBA" id="ARBA00004571"/>
    </source>
</evidence>
<evidence type="ECO:0000259" key="9">
    <source>
        <dbReference type="Pfam" id="PF04575"/>
    </source>
</evidence>
<feature type="signal peptide" evidence="8">
    <location>
        <begin position="1"/>
        <end position="29"/>
    </location>
</feature>
<evidence type="ECO:0000256" key="6">
    <source>
        <dbReference type="ARBA" id="ARBA00023237"/>
    </source>
</evidence>
<evidence type="ECO:0000259" key="10">
    <source>
        <dbReference type="Pfam" id="PF24575"/>
    </source>
</evidence>
<sequence>MLMMYSGRLWSCAALAILCFFFSAQIARADQDTNLRLEQSTVLQAREQEQRLLEAEQAREDAEALVIDGQVYQVDDNLNALGQAIYLSVKARRWAAVRGFLTRYLALPGHDMMLVHYAQGALARADGALGQAEASYRALLELQPDFLPAQLELARVLFENHKNRDALALFAQIRASLPMDDPKAQGVLKTVDAFSQALLYRDSWQGAFSFGPGYNNNLNLSSESYTCLLLMPNGDCLVERKTPKAESAYGTTFEASLNKRFSLSGHHGISFLGLAYGDNYVNHSQYNEHTLLTYLGYSYHTAGYQLLAAPLFEYRTQSNDALYQAWGGKLSGLYLFSAATALKLEAEAKDLRFLPDGLDFQSGWQYAAYATFWHQLPGQWLVFGGLDCTDKRTDEAVYAYQMTGLRLGVQRAWDIGIETSLFTSFRQRDYQAYSPLLAATRQDDEQSYTLETRFTGLRFFDLTPVLTLAHNRVHSNVDWLYSHQQSEISLKIEKRF</sequence>
<dbReference type="InterPro" id="IPR007655">
    <property type="entry name" value="Slam_C"/>
</dbReference>
<keyword evidence="6" id="KW-0998">Cell outer membrane</keyword>
<evidence type="ECO:0000313" key="11">
    <source>
        <dbReference type="EMBL" id="NAW65502.1"/>
    </source>
</evidence>
<accession>A0A7X4WB32</accession>
<evidence type="ECO:0000256" key="3">
    <source>
        <dbReference type="ARBA" id="ARBA00022692"/>
    </source>
</evidence>
<dbReference type="InterPro" id="IPR057556">
    <property type="entry name" value="TPR_Slam"/>
</dbReference>
<comment type="caution">
    <text evidence="11">The sequence shown here is derived from an EMBL/GenBank/DDBJ whole genome shotgun (WGS) entry which is preliminary data.</text>
</comment>
<protein>
    <submittedName>
        <fullName evidence="11">DUF560 domain-containing protein</fullName>
    </submittedName>
</protein>
<dbReference type="RefSeq" id="WP_161444580.1">
    <property type="nucleotide sequence ID" value="NZ_WXWW01000149.1"/>
</dbReference>
<dbReference type="SUPFAM" id="SSF48452">
    <property type="entry name" value="TPR-like"/>
    <property type="match status" value="1"/>
</dbReference>
<evidence type="ECO:0000256" key="4">
    <source>
        <dbReference type="ARBA" id="ARBA00022729"/>
    </source>
</evidence>
<name>A0A7X4WB32_9GAMM</name>
<dbReference type="AlphaFoldDB" id="A0A7X4WB32"/>
<proteinExistence type="inferred from homology"/>
<keyword evidence="5" id="KW-0472">Membrane</keyword>
<feature type="chain" id="PRO_5030954663" evidence="8">
    <location>
        <begin position="30"/>
        <end position="496"/>
    </location>
</feature>
<evidence type="ECO:0000256" key="2">
    <source>
        <dbReference type="ARBA" id="ARBA00022452"/>
    </source>
</evidence>
<keyword evidence="3" id="KW-0812">Transmembrane</keyword>
<comment type="similarity">
    <text evidence="7">Belongs to the Slam family.</text>
</comment>
<dbReference type="Gene3D" id="1.25.40.10">
    <property type="entry name" value="Tetratricopeptide repeat domain"/>
    <property type="match status" value="1"/>
</dbReference>